<dbReference type="EMBL" id="KE343499">
    <property type="protein sequence ID" value="EXB30863.1"/>
    <property type="molecule type" value="Genomic_DNA"/>
</dbReference>
<feature type="domain" description="Integrase catalytic" evidence="1">
    <location>
        <begin position="148"/>
        <end position="243"/>
    </location>
</feature>
<dbReference type="Proteomes" id="UP000030645">
    <property type="component" value="Unassembled WGS sequence"/>
</dbReference>
<protein>
    <submittedName>
        <fullName evidence="2">Retrovirus-related Pol polyprotein from transposon TNT 1-94</fullName>
    </submittedName>
</protein>
<dbReference type="PANTHER" id="PTHR42648:SF27">
    <property type="entry name" value="RNA-DIRECTED DNA POLYMERASE"/>
    <property type="match status" value="1"/>
</dbReference>
<dbReference type="InterPro" id="IPR057670">
    <property type="entry name" value="SH3_retrovirus"/>
</dbReference>
<dbReference type="GO" id="GO:0015074">
    <property type="term" value="P:DNA integration"/>
    <property type="evidence" value="ECO:0007669"/>
    <property type="project" value="InterPro"/>
</dbReference>
<dbReference type="Pfam" id="PF25597">
    <property type="entry name" value="SH3_retrovirus"/>
    <property type="match status" value="1"/>
</dbReference>
<dbReference type="eggNOG" id="KOG0017">
    <property type="taxonomic scope" value="Eukaryota"/>
</dbReference>
<dbReference type="STRING" id="981085.W9QZZ5"/>
<dbReference type="InterPro" id="IPR001584">
    <property type="entry name" value="Integrase_cat-core"/>
</dbReference>
<keyword evidence="3" id="KW-1185">Reference proteome</keyword>
<dbReference type="PROSITE" id="PS50994">
    <property type="entry name" value="INTEGRASE"/>
    <property type="match status" value="1"/>
</dbReference>
<proteinExistence type="predicted"/>
<dbReference type="InterPro" id="IPR036397">
    <property type="entry name" value="RNaseH_sf"/>
</dbReference>
<gene>
    <name evidence="2" type="ORF">L484_012392</name>
</gene>
<dbReference type="PANTHER" id="PTHR42648">
    <property type="entry name" value="TRANSPOSASE, PUTATIVE-RELATED"/>
    <property type="match status" value="1"/>
</dbReference>
<dbReference type="AlphaFoldDB" id="W9QZZ5"/>
<reference evidence="3" key="1">
    <citation type="submission" date="2013-01" db="EMBL/GenBank/DDBJ databases">
        <title>Draft Genome Sequence of a Mulberry Tree, Morus notabilis C.K. Schneid.</title>
        <authorList>
            <person name="He N."/>
            <person name="Zhao S."/>
        </authorList>
    </citation>
    <scope>NUCLEOTIDE SEQUENCE</scope>
</reference>
<evidence type="ECO:0000313" key="2">
    <source>
        <dbReference type="EMBL" id="EXB30863.1"/>
    </source>
</evidence>
<dbReference type="InterPro" id="IPR012337">
    <property type="entry name" value="RNaseH-like_sf"/>
</dbReference>
<dbReference type="InterPro" id="IPR039537">
    <property type="entry name" value="Retrotran_Ty1/copia-like"/>
</dbReference>
<dbReference type="Gene3D" id="3.30.420.10">
    <property type="entry name" value="Ribonuclease H-like superfamily/Ribonuclease H"/>
    <property type="match status" value="1"/>
</dbReference>
<sequence>MSNPIITLLATEKLDGDNYAKWKSNMNILLVCEDYKFVIVEECPPKPAANATKAAREPYDRWIKANNKAKCFMLASMSDVLRKKHEEMETAYEIMEIQRLVNDGPLSELKVGGLPVCESCLEGKMTKRPFTAKGERATEPLQLIHSDTLRSDRWGEYLDQEFRDFLIEEGVVSQLTTPGTPQQNGIAERRNQTLLDIIRSMLSYSSLHTSFWDYALRTAAYILNRVPSKSIPKTPLELWCGQKPSLRHVRIWGCPAHVLKGKTEKLEPKSEVCMFVGYPDGTKGDFFYSPEDQKISPQPTRVVEPLREKTTVPNQTPKAPRRSGRVSMLPDQYTGEAQIVTADDGKNDPSIFKDAIDDSDKEELQAAMKLEMESMYSNSVWQLVDLPEGVKPIGCKWIYKSKR</sequence>
<evidence type="ECO:0000313" key="3">
    <source>
        <dbReference type="Proteomes" id="UP000030645"/>
    </source>
</evidence>
<dbReference type="SUPFAM" id="SSF53098">
    <property type="entry name" value="Ribonuclease H-like"/>
    <property type="match status" value="1"/>
</dbReference>
<evidence type="ECO:0000259" key="1">
    <source>
        <dbReference type="PROSITE" id="PS50994"/>
    </source>
</evidence>
<name>W9QZZ5_9ROSA</name>
<accession>W9QZZ5</accession>
<organism evidence="2 3">
    <name type="scientific">Morus notabilis</name>
    <dbReference type="NCBI Taxonomy" id="981085"/>
    <lineage>
        <taxon>Eukaryota</taxon>
        <taxon>Viridiplantae</taxon>
        <taxon>Streptophyta</taxon>
        <taxon>Embryophyta</taxon>
        <taxon>Tracheophyta</taxon>
        <taxon>Spermatophyta</taxon>
        <taxon>Magnoliopsida</taxon>
        <taxon>eudicotyledons</taxon>
        <taxon>Gunneridae</taxon>
        <taxon>Pentapetalae</taxon>
        <taxon>rosids</taxon>
        <taxon>fabids</taxon>
        <taxon>Rosales</taxon>
        <taxon>Moraceae</taxon>
        <taxon>Moreae</taxon>
        <taxon>Morus</taxon>
    </lineage>
</organism>
<dbReference type="GO" id="GO:0003676">
    <property type="term" value="F:nucleic acid binding"/>
    <property type="evidence" value="ECO:0007669"/>
    <property type="project" value="InterPro"/>
</dbReference>